<dbReference type="Proteomes" id="UP000001511">
    <property type="component" value="Chromosome"/>
</dbReference>
<feature type="transmembrane region" description="Helical" evidence="1">
    <location>
        <begin position="5"/>
        <end position="24"/>
    </location>
</feature>
<accession>D7DZV3</accession>
<gene>
    <name evidence="2" type="ordered locus">Aazo_2717</name>
</gene>
<dbReference type="KEGG" id="naz:Aazo_2717"/>
<dbReference type="AlphaFoldDB" id="D7DZV3"/>
<evidence type="ECO:0000313" key="3">
    <source>
        <dbReference type="Proteomes" id="UP000001511"/>
    </source>
</evidence>
<proteinExistence type="predicted"/>
<dbReference type="OrthoDB" id="572628at2"/>
<dbReference type="EMBL" id="CP002059">
    <property type="protein sequence ID" value="ADI64585.1"/>
    <property type="molecule type" value="Genomic_DNA"/>
</dbReference>
<name>D7DZV3_NOSA0</name>
<keyword evidence="1" id="KW-0472">Membrane</keyword>
<evidence type="ECO:0000256" key="1">
    <source>
        <dbReference type="SAM" id="Phobius"/>
    </source>
</evidence>
<keyword evidence="1" id="KW-0812">Transmembrane</keyword>
<sequence length="157" mass="18476">MRRTIIYGLIFLFSLLIVIILWPVNDSNCSLVNLLSLKKQNSQIQATQVVVKPWQGEHHVYGIFRVPDEYKEPNFFMLTIPDNRKYCSRPFGYSQSYDDVFAEPGTHLIKHFIRSRIAVKMIFQGLYSQLNNPKNWTLTFPSSLHREINQQYHNGQQ</sequence>
<evidence type="ECO:0000313" key="2">
    <source>
        <dbReference type="EMBL" id="ADI64585.1"/>
    </source>
</evidence>
<keyword evidence="1" id="KW-1133">Transmembrane helix</keyword>
<organism evidence="2 3">
    <name type="scientific">Nostoc azollae (strain 0708)</name>
    <name type="common">Anabaena azollae (strain 0708)</name>
    <dbReference type="NCBI Taxonomy" id="551115"/>
    <lineage>
        <taxon>Bacteria</taxon>
        <taxon>Bacillati</taxon>
        <taxon>Cyanobacteriota</taxon>
        <taxon>Cyanophyceae</taxon>
        <taxon>Nostocales</taxon>
        <taxon>Nostocaceae</taxon>
        <taxon>Trichormus</taxon>
    </lineage>
</organism>
<reference evidence="2 3" key="1">
    <citation type="journal article" date="2010" name="PLoS ONE">
        <title>Genome erosion in a nitrogen-fixing vertically transmitted endosymbiotic multicellular cyanobacterium.</title>
        <authorList>
            <person name="Ran L."/>
            <person name="Larsson J."/>
            <person name="Vigil-Stenman T."/>
            <person name="Nylander J.A."/>
            <person name="Ininbergs K."/>
            <person name="Zheng W.W."/>
            <person name="Lapidus A."/>
            <person name="Lowry S."/>
            <person name="Haselkorn R."/>
            <person name="Bergman B."/>
        </authorList>
    </citation>
    <scope>NUCLEOTIDE SEQUENCE [LARGE SCALE GENOMIC DNA]</scope>
    <source>
        <strain evidence="2 3">0708</strain>
    </source>
</reference>
<dbReference type="eggNOG" id="ENOG50340JR">
    <property type="taxonomic scope" value="Bacteria"/>
</dbReference>
<protein>
    <submittedName>
        <fullName evidence="2">Uncharacterized protein</fullName>
    </submittedName>
</protein>
<keyword evidence="3" id="KW-1185">Reference proteome</keyword>
<dbReference type="HOGENOM" id="CLU_141605_0_0_3"/>
<dbReference type="RefSeq" id="WP_013191601.1">
    <property type="nucleotide sequence ID" value="NC_014248.1"/>
</dbReference>